<dbReference type="AlphaFoldDB" id="A0A448XSQ2"/>
<reference evidence="1" key="1">
    <citation type="submission" date="2018-11" db="EMBL/GenBank/DDBJ databases">
        <authorList>
            <consortium name="Pathogen Informatics"/>
        </authorList>
    </citation>
    <scope>NUCLEOTIDE SEQUENCE</scope>
</reference>
<evidence type="ECO:0000313" key="1">
    <source>
        <dbReference type="EMBL" id="VEL44080.1"/>
    </source>
</evidence>
<dbReference type="Proteomes" id="UP000784294">
    <property type="component" value="Unassembled WGS sequence"/>
</dbReference>
<gene>
    <name evidence="1" type="ORF">PXEA_LOCUS37520</name>
</gene>
<protein>
    <submittedName>
        <fullName evidence="1">Uncharacterized protein</fullName>
    </submittedName>
</protein>
<name>A0A448XSQ2_9PLAT</name>
<sequence length="64" mass="6814">MNLATMLDPTYRPLPDASHARDIAPELASPISTAATASPVITTANIQQSLQLHTTGYGHIDEAR</sequence>
<accession>A0A448XSQ2</accession>
<comment type="caution">
    <text evidence="1">The sequence shown here is derived from an EMBL/GenBank/DDBJ whole genome shotgun (WGS) entry which is preliminary data.</text>
</comment>
<evidence type="ECO:0000313" key="2">
    <source>
        <dbReference type="Proteomes" id="UP000784294"/>
    </source>
</evidence>
<organism evidence="1 2">
    <name type="scientific">Protopolystoma xenopodis</name>
    <dbReference type="NCBI Taxonomy" id="117903"/>
    <lineage>
        <taxon>Eukaryota</taxon>
        <taxon>Metazoa</taxon>
        <taxon>Spiralia</taxon>
        <taxon>Lophotrochozoa</taxon>
        <taxon>Platyhelminthes</taxon>
        <taxon>Monogenea</taxon>
        <taxon>Polyopisthocotylea</taxon>
        <taxon>Polystomatidea</taxon>
        <taxon>Polystomatidae</taxon>
        <taxon>Protopolystoma</taxon>
    </lineage>
</organism>
<dbReference type="EMBL" id="CAAALY010289181">
    <property type="protein sequence ID" value="VEL44080.1"/>
    <property type="molecule type" value="Genomic_DNA"/>
</dbReference>
<proteinExistence type="predicted"/>
<feature type="non-terminal residue" evidence="1">
    <location>
        <position position="64"/>
    </location>
</feature>
<keyword evidence="2" id="KW-1185">Reference proteome</keyword>